<protein>
    <submittedName>
        <fullName evidence="2">VOC family protein</fullName>
    </submittedName>
</protein>
<dbReference type="InterPro" id="IPR037523">
    <property type="entry name" value="VOC_core"/>
</dbReference>
<dbReference type="EMBL" id="JBHSON010000008">
    <property type="protein sequence ID" value="MFC5745470.1"/>
    <property type="molecule type" value="Genomic_DNA"/>
</dbReference>
<name>A0ABW0ZWX9_9ACTN</name>
<dbReference type="PROSITE" id="PS51819">
    <property type="entry name" value="VOC"/>
    <property type="match status" value="2"/>
</dbReference>
<evidence type="ECO:0000313" key="3">
    <source>
        <dbReference type="Proteomes" id="UP001596074"/>
    </source>
</evidence>
<dbReference type="InterPro" id="IPR004360">
    <property type="entry name" value="Glyas_Fos-R_dOase_dom"/>
</dbReference>
<accession>A0ABW0ZWX9</accession>
<dbReference type="PANTHER" id="PTHR33993">
    <property type="entry name" value="GLYOXALASE-RELATED"/>
    <property type="match status" value="1"/>
</dbReference>
<dbReference type="InterPro" id="IPR052164">
    <property type="entry name" value="Anthracycline_SecMetBiosynth"/>
</dbReference>
<dbReference type="Gene3D" id="3.10.180.10">
    <property type="entry name" value="2,3-Dihydroxybiphenyl 1,2-Dioxygenase, domain 1"/>
    <property type="match status" value="2"/>
</dbReference>
<comment type="caution">
    <text evidence="2">The sequence shown here is derived from an EMBL/GenBank/DDBJ whole genome shotgun (WGS) entry which is preliminary data.</text>
</comment>
<feature type="domain" description="VOC" evidence="1">
    <location>
        <begin position="11"/>
        <end position="128"/>
    </location>
</feature>
<dbReference type="RefSeq" id="WP_378281095.1">
    <property type="nucleotide sequence ID" value="NZ_JBHSON010000008.1"/>
</dbReference>
<proteinExistence type="predicted"/>
<evidence type="ECO:0000313" key="2">
    <source>
        <dbReference type="EMBL" id="MFC5745470.1"/>
    </source>
</evidence>
<dbReference type="PANTHER" id="PTHR33993:SF10">
    <property type="entry name" value="CONSERVED PROTEIN"/>
    <property type="match status" value="1"/>
</dbReference>
<gene>
    <name evidence="2" type="ORF">ACFPZN_07625</name>
</gene>
<feature type="domain" description="VOC" evidence="1">
    <location>
        <begin position="142"/>
        <end position="258"/>
    </location>
</feature>
<dbReference type="SUPFAM" id="SSF54593">
    <property type="entry name" value="Glyoxalase/Bleomycin resistance protein/Dihydroxybiphenyl dioxygenase"/>
    <property type="match status" value="2"/>
</dbReference>
<evidence type="ECO:0000259" key="1">
    <source>
        <dbReference type="PROSITE" id="PS51819"/>
    </source>
</evidence>
<dbReference type="Pfam" id="PF18029">
    <property type="entry name" value="Glyoxalase_6"/>
    <property type="match status" value="1"/>
</dbReference>
<dbReference type="CDD" id="cd07247">
    <property type="entry name" value="SgaA_N_like"/>
    <property type="match status" value="1"/>
</dbReference>
<dbReference type="InterPro" id="IPR041581">
    <property type="entry name" value="Glyoxalase_6"/>
</dbReference>
<reference evidence="3" key="1">
    <citation type="journal article" date="2019" name="Int. J. Syst. Evol. Microbiol.">
        <title>The Global Catalogue of Microorganisms (GCM) 10K type strain sequencing project: providing services to taxonomists for standard genome sequencing and annotation.</title>
        <authorList>
            <consortium name="The Broad Institute Genomics Platform"/>
            <consortium name="The Broad Institute Genome Sequencing Center for Infectious Disease"/>
            <person name="Wu L."/>
            <person name="Ma J."/>
        </authorList>
    </citation>
    <scope>NUCLEOTIDE SEQUENCE [LARGE SCALE GENOMIC DNA]</scope>
    <source>
        <strain evidence="3">KCTC 42087</strain>
    </source>
</reference>
<dbReference type="InterPro" id="IPR029068">
    <property type="entry name" value="Glyas_Bleomycin-R_OHBP_Dase"/>
</dbReference>
<dbReference type="Proteomes" id="UP001596074">
    <property type="component" value="Unassembled WGS sequence"/>
</dbReference>
<organism evidence="2 3">
    <name type="scientific">Actinomadura rugatobispora</name>
    <dbReference type="NCBI Taxonomy" id="1994"/>
    <lineage>
        <taxon>Bacteria</taxon>
        <taxon>Bacillati</taxon>
        <taxon>Actinomycetota</taxon>
        <taxon>Actinomycetes</taxon>
        <taxon>Streptosporangiales</taxon>
        <taxon>Thermomonosporaceae</taxon>
        <taxon>Actinomadura</taxon>
    </lineage>
</organism>
<sequence length="260" mass="27594">MPDRTSYEPGTPCWVDLGTPGIESSKAFYGGLFGWHARPSDDPAAGGYTIMTLGGEDPRPVAALMPQTVEGQPVAWCTYVSVTDLDATVDAVRGAGGQVLMEPMDVLDQGRMAIFADAVGAVVGAWQPLEFQGAGVVNEPGAYCWSELACRDTETAEEFYRAVFGWEAETSPFGTTIYTEWSNPGGAETAGMLLMDDQWPREIPPHWMVYFAVADCDAAAALAGELGGAVPVPPADLPIGRFAVLSDPQGGHFSVIRLNA</sequence>
<keyword evidence="3" id="KW-1185">Reference proteome</keyword>
<dbReference type="Pfam" id="PF00903">
    <property type="entry name" value="Glyoxalase"/>
    <property type="match status" value="1"/>
</dbReference>